<dbReference type="GeneID" id="114801133"/>
<feature type="region of interest" description="Disordered" evidence="1">
    <location>
        <begin position="26"/>
        <end position="119"/>
    </location>
</feature>
<accession>A0AAY4AZP2</accession>
<dbReference type="PANTHER" id="PTHR39233:SF1">
    <property type="entry name" value="FIBRONECTIN TYPE III DOMAIN-CONTAINING PROTEIN 10"/>
    <property type="match status" value="1"/>
</dbReference>
<dbReference type="AlphaFoldDB" id="A0AAY4AZP2"/>
<keyword evidence="2" id="KW-1133">Transmembrane helix</keyword>
<dbReference type="InterPro" id="IPR034446">
    <property type="entry name" value="Fndc10"/>
</dbReference>
<protein>
    <submittedName>
        <fullName evidence="4">Uncharacterized protein</fullName>
    </submittedName>
</protein>
<dbReference type="PANTHER" id="PTHR39233">
    <property type="entry name" value="FIBRONECTIN TYPE III DOMAIN-CONTAINING PROTEIN 10"/>
    <property type="match status" value="1"/>
</dbReference>
<feature type="chain" id="PRO_5044247697" evidence="3">
    <location>
        <begin position="25"/>
        <end position="375"/>
    </location>
</feature>
<name>A0AAY4AZP2_9TELE</name>
<reference evidence="4" key="2">
    <citation type="submission" date="2025-08" db="UniProtKB">
        <authorList>
            <consortium name="Ensembl"/>
        </authorList>
    </citation>
    <scope>IDENTIFICATION</scope>
</reference>
<evidence type="ECO:0000313" key="5">
    <source>
        <dbReference type="Proteomes" id="UP000694580"/>
    </source>
</evidence>
<feature type="region of interest" description="Disordered" evidence="1">
    <location>
        <begin position="189"/>
        <end position="233"/>
    </location>
</feature>
<feature type="signal peptide" evidence="3">
    <location>
        <begin position="1"/>
        <end position="24"/>
    </location>
</feature>
<dbReference type="RefSeq" id="XP_028854955.1">
    <property type="nucleotide sequence ID" value="XM_028999122.1"/>
</dbReference>
<feature type="compositionally biased region" description="Low complexity" evidence="1">
    <location>
        <begin position="351"/>
        <end position="367"/>
    </location>
</feature>
<dbReference type="Ensembl" id="ENSDCDT00010015016.1">
    <property type="protein sequence ID" value="ENSDCDP00010014244.1"/>
    <property type="gene ID" value="ENSDCDG00010006534.1"/>
</dbReference>
<sequence>MVTGRPISATLPLFALLLCGGHDSSRLPSVRESESSSASSTSVMDEGGQMSRHDPSNNNNSNSAKAPFLDKDPNVDVTIPKLRDKSLRRKHGSSTTATMNSSSGSSHTNTTVKFRRPSHTPVGDWGPMCAYRVLGPGSEDRLCFRHTQHHFNCLTTDCHRVKSHGGSMVANVFTNGSVLIQWAMEVRSGGEKPESDPGNKLNQSHVGTWGLPKETQREESEKRAKAVTSPPWSPVRGIDQQQGGFRLSCWWNGSYTQFECAGVHLGSSCQDYLLSELHENVPYRICLQPLTSTSGQDTPTDCVEFSVLPSGMQDIVIAMTTVGGAICVMLVIICLLVAYITENIMSPTTTHTHNSHTHTAFSSTTSSHPHESHSY</sequence>
<evidence type="ECO:0000256" key="2">
    <source>
        <dbReference type="SAM" id="Phobius"/>
    </source>
</evidence>
<evidence type="ECO:0000256" key="3">
    <source>
        <dbReference type="SAM" id="SignalP"/>
    </source>
</evidence>
<feature type="transmembrane region" description="Helical" evidence="2">
    <location>
        <begin position="315"/>
        <end position="340"/>
    </location>
</feature>
<organism evidence="4 5">
    <name type="scientific">Denticeps clupeoides</name>
    <name type="common">denticle herring</name>
    <dbReference type="NCBI Taxonomy" id="299321"/>
    <lineage>
        <taxon>Eukaryota</taxon>
        <taxon>Metazoa</taxon>
        <taxon>Chordata</taxon>
        <taxon>Craniata</taxon>
        <taxon>Vertebrata</taxon>
        <taxon>Euteleostomi</taxon>
        <taxon>Actinopterygii</taxon>
        <taxon>Neopterygii</taxon>
        <taxon>Teleostei</taxon>
        <taxon>Clupei</taxon>
        <taxon>Clupeiformes</taxon>
        <taxon>Denticipitoidei</taxon>
        <taxon>Denticipitidae</taxon>
        <taxon>Denticeps</taxon>
    </lineage>
</organism>
<keyword evidence="2" id="KW-0812">Transmembrane</keyword>
<keyword evidence="2" id="KW-0472">Membrane</keyword>
<reference evidence="4 5" key="1">
    <citation type="submission" date="2020-06" db="EMBL/GenBank/DDBJ databases">
        <authorList>
            <consortium name="Wellcome Sanger Institute Data Sharing"/>
        </authorList>
    </citation>
    <scope>NUCLEOTIDE SEQUENCE [LARGE SCALE GENOMIC DNA]</scope>
</reference>
<proteinExistence type="predicted"/>
<keyword evidence="5" id="KW-1185">Reference proteome</keyword>
<dbReference type="GeneTree" id="ENSGT00550000076432"/>
<feature type="compositionally biased region" description="Basic and acidic residues" evidence="1">
    <location>
        <begin position="214"/>
        <end position="224"/>
    </location>
</feature>
<dbReference type="Pfam" id="PF17742">
    <property type="entry name" value="Fndc10"/>
    <property type="match status" value="2"/>
</dbReference>
<feature type="region of interest" description="Disordered" evidence="1">
    <location>
        <begin position="351"/>
        <end position="375"/>
    </location>
</feature>
<keyword evidence="3" id="KW-0732">Signal</keyword>
<evidence type="ECO:0000256" key="1">
    <source>
        <dbReference type="SAM" id="MobiDB-lite"/>
    </source>
</evidence>
<dbReference type="Proteomes" id="UP000694580">
    <property type="component" value="Chromosome 12"/>
</dbReference>
<gene>
    <name evidence="4" type="primary">FNDC10</name>
</gene>
<feature type="compositionally biased region" description="Low complexity" evidence="1">
    <location>
        <begin position="93"/>
        <end position="111"/>
    </location>
</feature>
<reference evidence="4" key="3">
    <citation type="submission" date="2025-09" db="UniProtKB">
        <authorList>
            <consortium name="Ensembl"/>
        </authorList>
    </citation>
    <scope>IDENTIFICATION</scope>
</reference>
<evidence type="ECO:0000313" key="4">
    <source>
        <dbReference type="Ensembl" id="ENSDCDP00010014244.1"/>
    </source>
</evidence>